<dbReference type="Gene3D" id="2.170.140.10">
    <property type="entry name" value="Chitin binding domain"/>
    <property type="match status" value="1"/>
</dbReference>
<feature type="region of interest" description="Disordered" evidence="1">
    <location>
        <begin position="629"/>
        <end position="696"/>
    </location>
</feature>
<sequence>MRYVLYLCILCGLWQFSARAQTDLTRVADSYGPLVVESTIQLLRDACLIKDHLLLERIAAFETNDGLARIPGDHGGIWQVDEEMFNLTKAGTPELKKIQDEVFKKLFVLWNGINWKDLNRPLYSGLAAAIYLRTKTNDSIPLSKPDQAKFWKTHFRTNGNEQNFLTAMQAMPEGCSIPSQVDLAFVVETSSNVKPIELRQFKDFVNRVINGLTVSSLKVQVGVVTFGSQANVLFHLNAHSNKIDVVSAIDSITQSGGSVATDVALKLTRDDVFNVKNGARIGAAKVTVLLTKSLPDNRKATEQEAILLTDHDVTLFTNVIGPGLSPNDLKNISSQPNCVHHNYLERFDDLENFAVEMDQAICHAPAIVSSGTLTHPCNVDTLLSIPDSPYGTTVQISVAGGSRTVYTSYLYGLPNTAKNDLAFTVDSSKALTLYLHNNSHNYFISLKSVFGLLCMNNYTVDVQVGPPGSVTPDTICIEKGVKKDCSNVTMNSTPATTTTTTTITTTTVSTTQSTLTTPPTSTKLHQTTSNICVGNITTAQHPSDPTKFLMCDIKGQILVVQCPHNETYCASTNLCEAKCLTTTAKNSQLSTTPIVAPTSLAPSTKTTTPKSPIIIIVLTTGPPIIVATGSGSASSTTTIPAPQPTSSPNTGPSTTKTVASSTTQTVATTTPKTTLTSPAHTPSVHHTTTHSTTNSNCHKNPCTAHALMNNFLYFPACDEHEYYHCSGINMMTTEHCPPDKIFNPNILNCVNEFVFNEDTQVFDKTVPNPCKNAQGDMYFIHPTDKTKFIHCDGYWNGFMRTCPSGEVFNQTTQTCVSFVSSVFGK</sequence>
<evidence type="ECO:0000256" key="2">
    <source>
        <dbReference type="SAM" id="SignalP"/>
    </source>
</evidence>
<reference evidence="5" key="1">
    <citation type="submission" date="2022-08" db="UniProtKB">
        <authorList>
            <consortium name="EnsemblMetazoa"/>
        </authorList>
    </citation>
    <scope>IDENTIFICATION</scope>
    <source>
        <strain evidence="5">05x7-T-G4-1.051#20</strain>
    </source>
</reference>
<evidence type="ECO:0000313" key="5">
    <source>
        <dbReference type="EnsemblMetazoa" id="G25004.1:cds"/>
    </source>
</evidence>
<organism evidence="5 6">
    <name type="scientific">Magallana gigas</name>
    <name type="common">Pacific oyster</name>
    <name type="synonym">Crassostrea gigas</name>
    <dbReference type="NCBI Taxonomy" id="29159"/>
    <lineage>
        <taxon>Eukaryota</taxon>
        <taxon>Metazoa</taxon>
        <taxon>Spiralia</taxon>
        <taxon>Lophotrochozoa</taxon>
        <taxon>Mollusca</taxon>
        <taxon>Bivalvia</taxon>
        <taxon>Autobranchia</taxon>
        <taxon>Pteriomorphia</taxon>
        <taxon>Ostreida</taxon>
        <taxon>Ostreoidea</taxon>
        <taxon>Ostreidae</taxon>
        <taxon>Magallana</taxon>
    </lineage>
</organism>
<dbReference type="InterPro" id="IPR002035">
    <property type="entry name" value="VWF_A"/>
</dbReference>
<evidence type="ECO:0000256" key="1">
    <source>
        <dbReference type="SAM" id="MobiDB-lite"/>
    </source>
</evidence>
<feature type="domain" description="Chitin-binding type-2" evidence="4">
    <location>
        <begin position="767"/>
        <end position="815"/>
    </location>
</feature>
<dbReference type="InterPro" id="IPR036508">
    <property type="entry name" value="Chitin-bd_dom_sf"/>
</dbReference>
<dbReference type="EnsemblMetazoa" id="G25004.2">
    <property type="protein sequence ID" value="G25004.2:cds"/>
    <property type="gene ID" value="G25004"/>
</dbReference>
<evidence type="ECO:0000259" key="3">
    <source>
        <dbReference type="PROSITE" id="PS50234"/>
    </source>
</evidence>
<protein>
    <submittedName>
        <fullName evidence="5">Uncharacterized protein</fullName>
    </submittedName>
</protein>
<dbReference type="PROSITE" id="PS50940">
    <property type="entry name" value="CHIT_BIND_II"/>
    <property type="match status" value="2"/>
</dbReference>
<evidence type="ECO:0000259" key="4">
    <source>
        <dbReference type="PROSITE" id="PS50940"/>
    </source>
</evidence>
<dbReference type="SUPFAM" id="SSF53300">
    <property type="entry name" value="vWA-like"/>
    <property type="match status" value="1"/>
</dbReference>
<accession>A0A8W8KRE8</accession>
<dbReference type="CDD" id="cd01450">
    <property type="entry name" value="vWFA_subfamily_ECM"/>
    <property type="match status" value="1"/>
</dbReference>
<dbReference type="InterPro" id="IPR050525">
    <property type="entry name" value="ECM_Assembly_Org"/>
</dbReference>
<dbReference type="PROSITE" id="PS50234">
    <property type="entry name" value="VWFA"/>
    <property type="match status" value="1"/>
</dbReference>
<dbReference type="SUPFAM" id="SSF57625">
    <property type="entry name" value="Invertebrate chitin-binding proteins"/>
    <property type="match status" value="2"/>
</dbReference>
<keyword evidence="6" id="KW-1185">Reference proteome</keyword>
<dbReference type="Pfam" id="PF01607">
    <property type="entry name" value="CBM_14"/>
    <property type="match status" value="1"/>
</dbReference>
<feature type="domain" description="Chitin-binding type-2" evidence="4">
    <location>
        <begin position="699"/>
        <end position="749"/>
    </location>
</feature>
<dbReference type="InterPro" id="IPR002557">
    <property type="entry name" value="Chitin-bd_dom"/>
</dbReference>
<dbReference type="Proteomes" id="UP000005408">
    <property type="component" value="Unassembled WGS sequence"/>
</dbReference>
<dbReference type="OMA" id="FPACDEH"/>
<dbReference type="PANTHER" id="PTHR24020:SF20">
    <property type="entry name" value="PH DOMAIN-CONTAINING PROTEIN"/>
    <property type="match status" value="1"/>
</dbReference>
<feature type="chain" id="PRO_5042431380" evidence="2">
    <location>
        <begin position="21"/>
        <end position="825"/>
    </location>
</feature>
<dbReference type="EnsemblMetazoa" id="G25004.1">
    <property type="protein sequence ID" value="G25004.1:cds"/>
    <property type="gene ID" value="G25004"/>
</dbReference>
<dbReference type="GO" id="GO:0008061">
    <property type="term" value="F:chitin binding"/>
    <property type="evidence" value="ECO:0007669"/>
    <property type="project" value="InterPro"/>
</dbReference>
<dbReference type="GO" id="GO:0005576">
    <property type="term" value="C:extracellular region"/>
    <property type="evidence" value="ECO:0007669"/>
    <property type="project" value="InterPro"/>
</dbReference>
<feature type="domain" description="VWFA" evidence="3">
    <location>
        <begin position="182"/>
        <end position="357"/>
    </location>
</feature>
<dbReference type="EnsemblMetazoa" id="G25004.3">
    <property type="protein sequence ID" value="G25004.3:cds"/>
    <property type="gene ID" value="G25004"/>
</dbReference>
<dbReference type="SMART" id="SM00327">
    <property type="entry name" value="VWA"/>
    <property type="match status" value="1"/>
</dbReference>
<dbReference type="InterPro" id="IPR036465">
    <property type="entry name" value="vWFA_dom_sf"/>
</dbReference>
<dbReference type="AlphaFoldDB" id="A0A8W8KRE8"/>
<dbReference type="Pfam" id="PF00092">
    <property type="entry name" value="VWA"/>
    <property type="match status" value="1"/>
</dbReference>
<keyword evidence="2" id="KW-0732">Signal</keyword>
<proteinExistence type="predicted"/>
<dbReference type="Gene3D" id="3.40.50.410">
    <property type="entry name" value="von Willebrand factor, type A domain"/>
    <property type="match status" value="1"/>
</dbReference>
<dbReference type="PANTHER" id="PTHR24020">
    <property type="entry name" value="COLLAGEN ALPHA"/>
    <property type="match status" value="1"/>
</dbReference>
<dbReference type="SMART" id="SM00494">
    <property type="entry name" value="ChtBD2"/>
    <property type="match status" value="2"/>
</dbReference>
<name>A0A8W8KRE8_MAGGI</name>
<dbReference type="OrthoDB" id="6129684at2759"/>
<feature type="signal peptide" evidence="2">
    <location>
        <begin position="1"/>
        <end position="20"/>
    </location>
</feature>
<evidence type="ECO:0000313" key="6">
    <source>
        <dbReference type="Proteomes" id="UP000005408"/>
    </source>
</evidence>